<evidence type="ECO:0000256" key="7">
    <source>
        <dbReference type="PIRSR" id="PIRSR000429-1"/>
    </source>
</evidence>
<dbReference type="PANTHER" id="PTHR18919">
    <property type="entry name" value="ACETYL-COA C-ACYLTRANSFERASE"/>
    <property type="match status" value="1"/>
</dbReference>
<feature type="active site" description="Proton acceptor" evidence="7">
    <location>
        <position position="379"/>
    </location>
</feature>
<dbReference type="InterPro" id="IPR020613">
    <property type="entry name" value="Thiolase_CS"/>
</dbReference>
<dbReference type="EC" id="2.3.1.9" evidence="2"/>
<protein>
    <recommendedName>
        <fullName evidence="6">Probable acetyl-CoA acetyltransferase</fullName>
        <ecNumber evidence="2">2.3.1.9</ecNumber>
    </recommendedName>
    <alternativeName>
        <fullName evidence="5">Acetoacetyl-CoA thiolase</fullName>
    </alternativeName>
</protein>
<evidence type="ECO:0000259" key="10">
    <source>
        <dbReference type="Pfam" id="PF02803"/>
    </source>
</evidence>
<dbReference type="GO" id="GO:0003985">
    <property type="term" value="F:acetyl-CoA C-acetyltransferase activity"/>
    <property type="evidence" value="ECO:0007669"/>
    <property type="project" value="UniProtKB-EC"/>
</dbReference>
<dbReference type="Gene3D" id="3.40.47.10">
    <property type="match status" value="1"/>
</dbReference>
<dbReference type="InterPro" id="IPR020615">
    <property type="entry name" value="Thiolase_acyl_enz_int_AS"/>
</dbReference>
<evidence type="ECO:0000313" key="12">
    <source>
        <dbReference type="Proteomes" id="UP000182498"/>
    </source>
</evidence>
<name>A0A125T5A0_9CORY</name>
<sequence>MTTSVIVAGARTPVGTLLGGLSSLSAADLGAVAVRAALEKAGIDGTDVDQVILGQVLTAGTGQLPARQAAVAAGIPMNVPATTVSKVCLSGIQSVILADQAIRAGDCDVVVAGGQESMSQAPHLLTGSRTGTPFGPVSVQDHMALDGLTDAFSGLPMGLLTEQVNDGDPVSREDQDAYAAASQQRAAAGWDAGIFAEEVAPVTVIGRRGTETLVDRDEGIRPSTTEDSLVTLRAAFRPEGTITAGNASTINDGACALVIMNRETAEARGLEWIAEIGPAGTVAGPDASLQLQPARAVRHACDRAGIDPVDLDLLELNEAFAAVSLASSRELGVPLDRVNVNGGAIALGHPIGMSGARIVLHLALELQRRGGGVGAAALCGGGGQGDALILRVPERS</sequence>
<proteinExistence type="inferred from homology"/>
<feature type="active site" description="Acyl-thioester intermediate" evidence="7">
    <location>
        <position position="88"/>
    </location>
</feature>
<evidence type="ECO:0000313" key="11">
    <source>
        <dbReference type="EMBL" id="CUU67425.1"/>
    </source>
</evidence>
<evidence type="ECO:0000259" key="9">
    <source>
        <dbReference type="Pfam" id="PF00108"/>
    </source>
</evidence>
<dbReference type="PANTHER" id="PTHR18919:SF107">
    <property type="entry name" value="ACETYL-COA ACETYLTRANSFERASE, CYTOSOLIC"/>
    <property type="match status" value="1"/>
</dbReference>
<keyword evidence="4 8" id="KW-0012">Acyltransferase</keyword>
<comment type="similarity">
    <text evidence="1 8">Belongs to the thiolase-like superfamily. Thiolase family.</text>
</comment>
<evidence type="ECO:0000256" key="5">
    <source>
        <dbReference type="ARBA" id="ARBA00030755"/>
    </source>
</evidence>
<evidence type="ECO:0000256" key="8">
    <source>
        <dbReference type="RuleBase" id="RU003557"/>
    </source>
</evidence>
<evidence type="ECO:0000256" key="6">
    <source>
        <dbReference type="ARBA" id="ARBA00040529"/>
    </source>
</evidence>
<dbReference type="InterPro" id="IPR020610">
    <property type="entry name" value="Thiolase_AS"/>
</dbReference>
<dbReference type="PROSITE" id="PS00737">
    <property type="entry name" value="THIOLASE_2"/>
    <property type="match status" value="1"/>
</dbReference>
<evidence type="ECO:0000256" key="3">
    <source>
        <dbReference type="ARBA" id="ARBA00022679"/>
    </source>
</evidence>
<dbReference type="Proteomes" id="UP000182498">
    <property type="component" value="Unassembled WGS sequence"/>
</dbReference>
<feature type="domain" description="Thiolase C-terminal" evidence="10">
    <location>
        <begin position="271"/>
        <end position="391"/>
    </location>
</feature>
<dbReference type="CDD" id="cd00751">
    <property type="entry name" value="thiolase"/>
    <property type="match status" value="1"/>
</dbReference>
<feature type="domain" description="Thiolase N-terminal" evidence="9">
    <location>
        <begin position="5"/>
        <end position="262"/>
    </location>
</feature>
<dbReference type="Pfam" id="PF00108">
    <property type="entry name" value="Thiolase_N"/>
    <property type="match status" value="1"/>
</dbReference>
<evidence type="ECO:0000256" key="2">
    <source>
        <dbReference type="ARBA" id="ARBA00012705"/>
    </source>
</evidence>
<accession>A0A125T5A0</accession>
<dbReference type="InterPro" id="IPR020616">
    <property type="entry name" value="Thiolase_N"/>
</dbReference>
<organism evidence="11 12">
    <name type="scientific">Corynebacterium variabile</name>
    <dbReference type="NCBI Taxonomy" id="1727"/>
    <lineage>
        <taxon>Bacteria</taxon>
        <taxon>Bacillati</taxon>
        <taxon>Actinomycetota</taxon>
        <taxon>Actinomycetes</taxon>
        <taxon>Mycobacteriales</taxon>
        <taxon>Corynebacteriaceae</taxon>
        <taxon>Corynebacterium</taxon>
    </lineage>
</organism>
<dbReference type="InterPro" id="IPR016039">
    <property type="entry name" value="Thiolase-like"/>
</dbReference>
<dbReference type="SUPFAM" id="SSF53901">
    <property type="entry name" value="Thiolase-like"/>
    <property type="match status" value="2"/>
</dbReference>
<keyword evidence="12" id="KW-1185">Reference proteome</keyword>
<dbReference type="EMBL" id="FAUH01000024">
    <property type="protein sequence ID" value="CUU67425.1"/>
    <property type="molecule type" value="Genomic_DNA"/>
</dbReference>
<dbReference type="InterPro" id="IPR002155">
    <property type="entry name" value="Thiolase"/>
</dbReference>
<evidence type="ECO:0000256" key="4">
    <source>
        <dbReference type="ARBA" id="ARBA00023315"/>
    </source>
</evidence>
<gene>
    <name evidence="11" type="ORF">CVAR292_02787</name>
</gene>
<feature type="active site" description="Proton acceptor" evidence="7">
    <location>
        <position position="349"/>
    </location>
</feature>
<dbReference type="PROSITE" id="PS00099">
    <property type="entry name" value="THIOLASE_3"/>
    <property type="match status" value="1"/>
</dbReference>
<dbReference type="InterPro" id="IPR020617">
    <property type="entry name" value="Thiolase_C"/>
</dbReference>
<dbReference type="PROSITE" id="PS00098">
    <property type="entry name" value="THIOLASE_1"/>
    <property type="match status" value="1"/>
</dbReference>
<dbReference type="AlphaFoldDB" id="A0A125T5A0"/>
<dbReference type="Pfam" id="PF02803">
    <property type="entry name" value="Thiolase_C"/>
    <property type="match status" value="1"/>
</dbReference>
<evidence type="ECO:0000256" key="1">
    <source>
        <dbReference type="ARBA" id="ARBA00010982"/>
    </source>
</evidence>
<dbReference type="OrthoDB" id="4475716at2"/>
<dbReference type="RefSeq" id="WP_041629883.1">
    <property type="nucleotide sequence ID" value="NZ_DAMCIH010000013.1"/>
</dbReference>
<dbReference type="NCBIfam" id="TIGR01930">
    <property type="entry name" value="AcCoA-C-Actrans"/>
    <property type="match status" value="1"/>
</dbReference>
<keyword evidence="3 8" id="KW-0808">Transferase</keyword>
<reference evidence="12" key="1">
    <citation type="submission" date="2015-11" db="EMBL/GenBank/DDBJ databases">
        <authorList>
            <person name="Dugat-Bony E."/>
        </authorList>
    </citation>
    <scope>NUCLEOTIDE SEQUENCE [LARGE SCALE GENOMIC DNA]</scope>
    <source>
        <strain evidence="12">Mu292</strain>
    </source>
</reference>
<dbReference type="PIRSF" id="PIRSF000429">
    <property type="entry name" value="Ac-CoA_Ac_transf"/>
    <property type="match status" value="1"/>
</dbReference>